<reference evidence="1 2" key="1">
    <citation type="submission" date="2009-08" db="EMBL/GenBank/DDBJ databases">
        <title>The draft genome of Rhodobacter sp. SW2.</title>
        <authorList>
            <consortium name="US DOE Joint Genome Institute (JGI-PGF)"/>
            <person name="Lucas S."/>
            <person name="Copeland A."/>
            <person name="Lapidus A."/>
            <person name="Glavina del Rio T."/>
            <person name="Tice H."/>
            <person name="Bruce D."/>
            <person name="Goodwin L."/>
            <person name="Pitluck S."/>
            <person name="Larimer F."/>
            <person name="Land M.L."/>
            <person name="Hauser L."/>
            <person name="Emerson D."/>
        </authorList>
    </citation>
    <scope>NUCLEOTIDE SEQUENCE [LARGE SCALE GENOMIC DNA]</scope>
    <source>
        <strain evidence="1 2">SW2</strain>
    </source>
</reference>
<evidence type="ECO:0000313" key="1">
    <source>
        <dbReference type="EMBL" id="EEW24604.1"/>
    </source>
</evidence>
<dbReference type="STRING" id="371731.Rsw2DRAFT_2392"/>
<evidence type="ECO:0000313" key="2">
    <source>
        <dbReference type="Proteomes" id="UP000010121"/>
    </source>
</evidence>
<dbReference type="InterPro" id="IPR014917">
    <property type="entry name" value="DUF1800"/>
</dbReference>
<gene>
    <name evidence="1" type="ORF">Rsw2DRAFT_2392</name>
</gene>
<name>C8S2W4_9RHOB</name>
<organism evidence="1 2">
    <name type="scientific">Rhodobacter ferrooxidans</name>
    <dbReference type="NCBI Taxonomy" id="371731"/>
    <lineage>
        <taxon>Bacteria</taxon>
        <taxon>Pseudomonadati</taxon>
        <taxon>Pseudomonadota</taxon>
        <taxon>Alphaproteobacteria</taxon>
        <taxon>Rhodobacterales</taxon>
        <taxon>Rhodobacter group</taxon>
        <taxon>Rhodobacter</taxon>
    </lineage>
</organism>
<proteinExistence type="predicted"/>
<evidence type="ECO:0008006" key="3">
    <source>
        <dbReference type="Google" id="ProtNLM"/>
    </source>
</evidence>
<dbReference type="eggNOG" id="COG5267">
    <property type="taxonomic scope" value="Bacteria"/>
</dbReference>
<keyword evidence="2" id="KW-1185">Reference proteome</keyword>
<dbReference type="EMBL" id="ACYY01000016">
    <property type="protein sequence ID" value="EEW24604.1"/>
    <property type="molecule type" value="Genomic_DNA"/>
</dbReference>
<dbReference type="Pfam" id="PF08811">
    <property type="entry name" value="DUF1800"/>
    <property type="match status" value="1"/>
</dbReference>
<accession>C8S2W4</accession>
<protein>
    <recommendedName>
        <fullName evidence="3">DUF1800 domain-containing protein</fullName>
    </recommendedName>
</protein>
<dbReference type="Proteomes" id="UP000010121">
    <property type="component" value="Unassembled WGS sequence"/>
</dbReference>
<comment type="caution">
    <text evidence="1">The sequence shown here is derived from an EMBL/GenBank/DDBJ whole genome shotgun (WGS) entry which is preliminary data.</text>
</comment>
<sequence length="550" mass="60023">MLTRRAFHQSMLAAVATLALPRAGRAAVGPQADLWLNRLSFGADEASRTAFAALGAEGWLEAQLALPVADAGLDERLAAARLRINYEAGEDENGHKWRATDEMRPLSALTANPADLMRLVDWSQGMNYDERARPAREVIAASLIRAVHAPAQLREVMTQFWHDHFNVNSAKNEFTAAFFASHDATLRQHVFGNFRVMLGEVARSPAMLYYLNNDESRASPANENYARELLELHTLGAGNYLNDRFHHWHEVPGADAGLALGYLDLDVYEVARAFTGWSVGDGRWISEGVEAPRTGQFHYVEAWHDPYQKRILAVEFEGNAAPMADGERVLDILARHPGTASFVCEKIARRLLADAPDPGLVARLAEVFLAAVDAPDQIAQVLRALVLSPEFAATPPGKLRRPFEMLAALYRATGAEVDSPEIAFHWELARAGWYQHEYGPPTGHSDRIEAWTGASTLNRTVDLALYAHEDWFASARIEFSAADGTQGAFAEGWAARLIGDQAAGVLVGAALADLGIDPAVPVGDLSAENRRGVAVAAIALAALTPEFLLR</sequence>
<dbReference type="AlphaFoldDB" id="C8S2W4"/>